<evidence type="ECO:0000256" key="3">
    <source>
        <dbReference type="ARBA" id="ARBA00022801"/>
    </source>
</evidence>
<organism evidence="9 10">
    <name type="scientific">Prauserella flavalba</name>
    <dbReference type="NCBI Taxonomy" id="1477506"/>
    <lineage>
        <taxon>Bacteria</taxon>
        <taxon>Bacillati</taxon>
        <taxon>Actinomycetota</taxon>
        <taxon>Actinomycetes</taxon>
        <taxon>Pseudonocardiales</taxon>
        <taxon>Pseudonocardiaceae</taxon>
        <taxon>Prauserella</taxon>
    </lineage>
</organism>
<dbReference type="OrthoDB" id="4273853at2"/>
<comment type="similarity">
    <text evidence="1">Belongs to the peptidase S33 family.</text>
</comment>
<dbReference type="GO" id="GO:0016787">
    <property type="term" value="F:hydrolase activity"/>
    <property type="evidence" value="ECO:0007669"/>
    <property type="project" value="UniProtKB-KW"/>
</dbReference>
<dbReference type="InterPro" id="IPR000073">
    <property type="entry name" value="AB_hydrolase_1"/>
</dbReference>
<dbReference type="PROSITE" id="PS00665">
    <property type="entry name" value="DHDPS_1"/>
    <property type="match status" value="1"/>
</dbReference>
<proteinExistence type="inferred from homology"/>
<keyword evidence="2 6" id="KW-0732">Signal</keyword>
<evidence type="ECO:0000256" key="2">
    <source>
        <dbReference type="ARBA" id="ARBA00022729"/>
    </source>
</evidence>
<evidence type="ECO:0000313" key="10">
    <source>
        <dbReference type="Proteomes" id="UP000247892"/>
    </source>
</evidence>
<dbReference type="PANTHER" id="PTHR43248:SF29">
    <property type="entry name" value="TRIPEPTIDYL AMINOPEPTIDASE"/>
    <property type="match status" value="1"/>
</dbReference>
<dbReference type="Pfam" id="PF08386">
    <property type="entry name" value="Abhydrolase_4"/>
    <property type="match status" value="1"/>
</dbReference>
<dbReference type="AlphaFoldDB" id="A0A318LV28"/>
<evidence type="ECO:0000256" key="5">
    <source>
        <dbReference type="ARBA" id="ARBA00023270"/>
    </source>
</evidence>
<dbReference type="Pfam" id="PF00561">
    <property type="entry name" value="Abhydrolase_1"/>
    <property type="match status" value="1"/>
</dbReference>
<sequence>MRTLRLAVAVPALAASLLAGTTPAAGAQDDAVEIPARYTEQRLDWHVCAPDELSSPPPEGAKDIECATFLAPRDWDDPAEGTDITVAVSRLKATEGPATASVVTNPGGPGAPGRNFPARLRDQDRLRAHQEIIGLDPRGTGKSTNITCGGAIGTGSALDPRDRSRENLNLILDGTQYAAESCQVKSGELGPLINTYQTIHDIDLLRMLLGRDKINWVGYSAGTWLGAHYAQRFPDHTGRFVLDSATEFTTTWQKSFDWQPLGFERRWREDFLPWLARYDSLYHFGTTGEAARQTYEEVRAALAEQPVDFEGEPLGPNELDSAIASQLYDKESFPDLADYLVSVRTLTGDRATDAQQAAALEKVAANVPDAEVIGPQPLIVPGEYADAYDASFWTIPCNEGRWYGNRHSVVRQSEELGEQYPLLGWGWLVQPCIFWENRPMRLPELDGEGVPPVLIVQSEHDPATPIEGARRAHEAFEGSRMLTITDEGDHGIYAGGNACADDVVEDYLVDGVVPEDRSCPGMPLPVPPGA</sequence>
<evidence type="ECO:0000259" key="8">
    <source>
        <dbReference type="Pfam" id="PF08386"/>
    </source>
</evidence>
<keyword evidence="10" id="KW-1185">Reference proteome</keyword>
<dbReference type="Proteomes" id="UP000247892">
    <property type="component" value="Unassembled WGS sequence"/>
</dbReference>
<dbReference type="InterPro" id="IPR051601">
    <property type="entry name" value="Serine_prot/Carboxylest_S33"/>
</dbReference>
<evidence type="ECO:0000259" key="7">
    <source>
        <dbReference type="Pfam" id="PF00561"/>
    </source>
</evidence>
<dbReference type="SUPFAM" id="SSF53474">
    <property type="entry name" value="alpha/beta-Hydrolases"/>
    <property type="match status" value="1"/>
</dbReference>
<dbReference type="PANTHER" id="PTHR43248">
    <property type="entry name" value="2-SUCCINYL-6-HYDROXY-2,4-CYCLOHEXADIENE-1-CARBOXYLATE SYNTHASE"/>
    <property type="match status" value="1"/>
</dbReference>
<accession>A0A318LV28</accession>
<dbReference type="InterPro" id="IPR020624">
    <property type="entry name" value="Schiff_base-form_aldolases_CS"/>
</dbReference>
<dbReference type="Gene3D" id="3.40.50.1820">
    <property type="entry name" value="alpha/beta hydrolase"/>
    <property type="match status" value="1"/>
</dbReference>
<comment type="caution">
    <text evidence="9">The sequence shown here is derived from an EMBL/GenBank/DDBJ whole genome shotgun (WGS) entry which is preliminary data.</text>
</comment>
<protein>
    <submittedName>
        <fullName evidence="9">Peptidase</fullName>
    </submittedName>
</protein>
<dbReference type="EMBL" id="MASU01000001">
    <property type="protein sequence ID" value="PXY38462.1"/>
    <property type="molecule type" value="Genomic_DNA"/>
</dbReference>
<feature type="chain" id="PRO_5038640346" evidence="6">
    <location>
        <begin position="28"/>
        <end position="530"/>
    </location>
</feature>
<feature type="signal peptide" evidence="6">
    <location>
        <begin position="1"/>
        <end position="27"/>
    </location>
</feature>
<dbReference type="GO" id="GO:0016829">
    <property type="term" value="F:lyase activity"/>
    <property type="evidence" value="ECO:0007669"/>
    <property type="project" value="UniProtKB-KW"/>
</dbReference>
<keyword evidence="5" id="KW-0704">Schiff base</keyword>
<dbReference type="InterPro" id="IPR029058">
    <property type="entry name" value="AB_hydrolase_fold"/>
</dbReference>
<evidence type="ECO:0000256" key="1">
    <source>
        <dbReference type="ARBA" id="ARBA00010088"/>
    </source>
</evidence>
<evidence type="ECO:0000256" key="6">
    <source>
        <dbReference type="SAM" id="SignalP"/>
    </source>
</evidence>
<feature type="domain" description="Peptidase S33 tripeptidyl aminopeptidase-like C-terminal" evidence="8">
    <location>
        <begin position="425"/>
        <end position="519"/>
    </location>
</feature>
<keyword evidence="3" id="KW-0378">Hydrolase</keyword>
<reference evidence="9 10" key="1">
    <citation type="submission" date="2016-07" db="EMBL/GenBank/DDBJ databases">
        <title>Draft genome sequence of Prauserella sp. YIM 121212, isolated from alkaline soil.</title>
        <authorList>
            <person name="Ruckert C."/>
            <person name="Albersmeier A."/>
            <person name="Jiang C.-L."/>
            <person name="Jiang Y."/>
            <person name="Kalinowski J."/>
            <person name="Schneider O."/>
            <person name="Winkler A."/>
            <person name="Zotchev S.B."/>
        </authorList>
    </citation>
    <scope>NUCLEOTIDE SEQUENCE [LARGE SCALE GENOMIC DNA]</scope>
    <source>
        <strain evidence="9 10">YIM 121212</strain>
    </source>
</reference>
<evidence type="ECO:0000313" key="9">
    <source>
        <dbReference type="EMBL" id="PXY38462.1"/>
    </source>
</evidence>
<dbReference type="RefSeq" id="WP_110334194.1">
    <property type="nucleotide sequence ID" value="NZ_MASU01000001.1"/>
</dbReference>
<gene>
    <name evidence="9" type="ORF">BA062_01570</name>
</gene>
<keyword evidence="4" id="KW-0456">Lyase</keyword>
<name>A0A318LV28_9PSEU</name>
<feature type="domain" description="AB hydrolase-1" evidence="7">
    <location>
        <begin position="102"/>
        <end position="275"/>
    </location>
</feature>
<evidence type="ECO:0000256" key="4">
    <source>
        <dbReference type="ARBA" id="ARBA00023239"/>
    </source>
</evidence>
<dbReference type="InterPro" id="IPR013595">
    <property type="entry name" value="Pept_S33_TAP-like_C"/>
</dbReference>